<dbReference type="Proteomes" id="UP000611640">
    <property type="component" value="Chromosome"/>
</dbReference>
<feature type="compositionally biased region" description="Gly residues" evidence="1">
    <location>
        <begin position="284"/>
        <end position="306"/>
    </location>
</feature>
<dbReference type="KEGG" id="atl:Athai_31370"/>
<accession>A0A7R7DPQ2</accession>
<proteinExistence type="predicted"/>
<evidence type="ECO:0000313" key="2">
    <source>
        <dbReference type="EMBL" id="BCJ35634.1"/>
    </source>
</evidence>
<feature type="region of interest" description="Disordered" evidence="1">
    <location>
        <begin position="273"/>
        <end position="306"/>
    </location>
</feature>
<keyword evidence="3" id="KW-1185">Reference proteome</keyword>
<evidence type="ECO:0000313" key="3">
    <source>
        <dbReference type="Proteomes" id="UP000611640"/>
    </source>
</evidence>
<feature type="region of interest" description="Disordered" evidence="1">
    <location>
        <begin position="108"/>
        <end position="134"/>
    </location>
</feature>
<sequence>MASDTDFSYENDDAIDALHLYDHYDNGEIGGHTKKHPNGWAETAIEQIEATETTEGSNGKDRSTYQEVHWDKLNVSDSELKDYKELWNWYQDELPDKWNDYVKQFDQTDPSNVDVPKYDPNKQYLPPDDGDFDKPDTKAYTGGSDNAKGEMVVSTDAIKYFAKQLRTVAGDGKGVFYDIYNKFGELEPKPGRFAKAEILRQKLAGSGPNDGGLIGDTQGLMRQIHMTLFTLHDALLTMAKEYEDNETNVRKKGEKFKDMTEDELNQFMSDPFADIDGIQDYGGTESGGSGSGSGSGGSGDGKGGDK</sequence>
<dbReference type="RefSeq" id="WP_239157509.1">
    <property type="nucleotide sequence ID" value="NZ_AP023355.1"/>
</dbReference>
<evidence type="ECO:0000256" key="1">
    <source>
        <dbReference type="SAM" id="MobiDB-lite"/>
    </source>
</evidence>
<dbReference type="AlphaFoldDB" id="A0A7R7DPQ2"/>
<dbReference type="EMBL" id="AP023355">
    <property type="protein sequence ID" value="BCJ35634.1"/>
    <property type="molecule type" value="Genomic_DNA"/>
</dbReference>
<organism evidence="2 3">
    <name type="scientific">Actinocatenispora thailandica</name>
    <dbReference type="NCBI Taxonomy" id="227318"/>
    <lineage>
        <taxon>Bacteria</taxon>
        <taxon>Bacillati</taxon>
        <taxon>Actinomycetota</taxon>
        <taxon>Actinomycetes</taxon>
        <taxon>Micromonosporales</taxon>
        <taxon>Micromonosporaceae</taxon>
        <taxon>Actinocatenispora</taxon>
    </lineage>
</organism>
<gene>
    <name evidence="2" type="ORF">Athai_31370</name>
</gene>
<name>A0A7R7DPQ2_9ACTN</name>
<reference evidence="2 3" key="1">
    <citation type="submission" date="2020-08" db="EMBL/GenBank/DDBJ databases">
        <title>Whole genome shotgun sequence of Actinocatenispora thailandica NBRC 105041.</title>
        <authorList>
            <person name="Komaki H."/>
            <person name="Tamura T."/>
        </authorList>
    </citation>
    <scope>NUCLEOTIDE SEQUENCE [LARGE SCALE GENOMIC DNA]</scope>
    <source>
        <strain evidence="2 3">NBRC 105041</strain>
    </source>
</reference>
<protein>
    <submittedName>
        <fullName evidence="2">Uncharacterized protein</fullName>
    </submittedName>
</protein>